<evidence type="ECO:0000313" key="2">
    <source>
        <dbReference type="EMBL" id="KAK2106125.1"/>
    </source>
</evidence>
<proteinExistence type="predicted"/>
<reference evidence="2 3" key="1">
    <citation type="submission" date="2023-05" db="EMBL/GenBank/DDBJ databases">
        <title>B98-5 Cell Line De Novo Hybrid Assembly: An Optical Mapping Approach.</title>
        <authorList>
            <person name="Kananen K."/>
            <person name="Auerbach J.A."/>
            <person name="Kautto E."/>
            <person name="Blachly J.S."/>
        </authorList>
    </citation>
    <scope>NUCLEOTIDE SEQUENCE [LARGE SCALE GENOMIC DNA]</scope>
    <source>
        <strain evidence="2">B95-8</strain>
        <tissue evidence="2">Cell line</tissue>
    </source>
</reference>
<feature type="compositionally biased region" description="Polar residues" evidence="1">
    <location>
        <begin position="181"/>
        <end position="197"/>
    </location>
</feature>
<feature type="compositionally biased region" description="Low complexity" evidence="1">
    <location>
        <begin position="49"/>
        <end position="69"/>
    </location>
</feature>
<feature type="compositionally biased region" description="Low complexity" evidence="1">
    <location>
        <begin position="7"/>
        <end position="18"/>
    </location>
</feature>
<evidence type="ECO:0000313" key="3">
    <source>
        <dbReference type="Proteomes" id="UP001266305"/>
    </source>
</evidence>
<feature type="region of interest" description="Disordered" evidence="1">
    <location>
        <begin position="176"/>
        <end position="197"/>
    </location>
</feature>
<dbReference type="Proteomes" id="UP001266305">
    <property type="component" value="Unassembled WGS sequence"/>
</dbReference>
<dbReference type="PANTHER" id="PTHR39226">
    <property type="entry name" value="RIKEN CDNA 1700013G24 GENE"/>
    <property type="match status" value="1"/>
</dbReference>
<feature type="region of interest" description="Disordered" evidence="1">
    <location>
        <begin position="34"/>
        <end position="69"/>
    </location>
</feature>
<sequence length="276" mass="30256">MSGYQVSHSSPHSHLGHPNNTSFQARTPGCIKCTDPNEAKSLKRHHTPSGSGSESSNYSSSSEQPFSLSSSRLPMGGICMGRPYHSNYVETSHLVKPKVARKPACQESPCCPLCMDRLSDPSSHTFLDQLIQGINYLDRSTNAFNSCHKTLQSLPNFAANYLERVANSLDLDHQDHPLPRSYSSPSTSVAIPDSSTTSKCLVPPLRGASALQCLDDSTNTSYPRRSHCQNSTRTKLPELPLLGNSLFALSRLPKVWEAIRSGWSAPESVSKPTSWW</sequence>
<comment type="caution">
    <text evidence="2">The sequence shown here is derived from an EMBL/GenBank/DDBJ whole genome shotgun (WGS) entry which is preliminary data.</text>
</comment>
<feature type="region of interest" description="Disordered" evidence="1">
    <location>
        <begin position="1"/>
        <end position="21"/>
    </location>
</feature>
<name>A0ABQ9VAL7_SAGOE</name>
<gene>
    <name evidence="2" type="ORF">P7K49_015639</name>
</gene>
<keyword evidence="3" id="KW-1185">Reference proteome</keyword>
<protein>
    <submittedName>
        <fullName evidence="2">Uncharacterized protein</fullName>
    </submittedName>
</protein>
<accession>A0ABQ9VAL7</accession>
<dbReference type="EMBL" id="JASSZA010000007">
    <property type="protein sequence ID" value="KAK2106125.1"/>
    <property type="molecule type" value="Genomic_DNA"/>
</dbReference>
<evidence type="ECO:0000256" key="1">
    <source>
        <dbReference type="SAM" id="MobiDB-lite"/>
    </source>
</evidence>
<organism evidence="2 3">
    <name type="scientific">Saguinus oedipus</name>
    <name type="common">Cotton-top tamarin</name>
    <name type="synonym">Oedipomidas oedipus</name>
    <dbReference type="NCBI Taxonomy" id="9490"/>
    <lineage>
        <taxon>Eukaryota</taxon>
        <taxon>Metazoa</taxon>
        <taxon>Chordata</taxon>
        <taxon>Craniata</taxon>
        <taxon>Vertebrata</taxon>
        <taxon>Euteleostomi</taxon>
        <taxon>Mammalia</taxon>
        <taxon>Eutheria</taxon>
        <taxon>Euarchontoglires</taxon>
        <taxon>Primates</taxon>
        <taxon>Haplorrhini</taxon>
        <taxon>Platyrrhini</taxon>
        <taxon>Cebidae</taxon>
        <taxon>Callitrichinae</taxon>
        <taxon>Saguinus</taxon>
    </lineage>
</organism>
<dbReference type="PANTHER" id="PTHR39226:SF1">
    <property type="entry name" value="RIKEN CDNA 1700013G24 GENE"/>
    <property type="match status" value="1"/>
</dbReference>